<dbReference type="AlphaFoldDB" id="A0A7U4E960"/>
<evidence type="ECO:0000256" key="1">
    <source>
        <dbReference type="ARBA" id="ARBA00022722"/>
    </source>
</evidence>
<accession>A0A7U4E960</accession>
<dbReference type="Gene3D" id="3.40.50.1010">
    <property type="entry name" value="5'-nuclease"/>
    <property type="match status" value="1"/>
</dbReference>
<dbReference type="InterPro" id="IPR038969">
    <property type="entry name" value="FEN"/>
</dbReference>
<comment type="function">
    <text evidence="4">5'-3' exonuclease acting preferentially on double-stranded DNA.</text>
</comment>
<dbReference type="SMART" id="SM00279">
    <property type="entry name" value="HhH2"/>
    <property type="match status" value="1"/>
</dbReference>
<evidence type="ECO:0000256" key="4">
    <source>
        <dbReference type="ARBA" id="ARBA00049957"/>
    </source>
</evidence>
<dbReference type="CDD" id="cd09859">
    <property type="entry name" value="PIN_53EXO"/>
    <property type="match status" value="1"/>
</dbReference>
<dbReference type="Gene3D" id="1.10.150.20">
    <property type="entry name" value="5' to 3' exonuclease, C-terminal subdomain"/>
    <property type="match status" value="1"/>
</dbReference>
<keyword evidence="1" id="KW-0540">Nuclease</keyword>
<dbReference type="InterPro" id="IPR008918">
    <property type="entry name" value="HhH2"/>
</dbReference>
<name>A0A7U4E960_MYCPK</name>
<organism evidence="7 8">
    <name type="scientific">Mycoplasma putrefaciens (strain ATCC 15718 / NCTC 10155 / C30 KS-1 / KS-1)</name>
    <dbReference type="NCBI Taxonomy" id="743965"/>
    <lineage>
        <taxon>Bacteria</taxon>
        <taxon>Bacillati</taxon>
        <taxon>Mycoplasmatota</taxon>
        <taxon>Mollicutes</taxon>
        <taxon>Mycoplasmataceae</taxon>
        <taxon>Mycoplasma</taxon>
    </lineage>
</organism>
<dbReference type="CDD" id="cd09898">
    <property type="entry name" value="H3TH_53EXO"/>
    <property type="match status" value="1"/>
</dbReference>
<gene>
    <name evidence="7" type="ordered locus">MPUT_0082</name>
</gene>
<dbReference type="PANTHER" id="PTHR42646">
    <property type="entry name" value="FLAP ENDONUCLEASE XNI"/>
    <property type="match status" value="1"/>
</dbReference>
<dbReference type="Pfam" id="PF01367">
    <property type="entry name" value="5_3_exonuc"/>
    <property type="match status" value="1"/>
</dbReference>
<dbReference type="RefSeq" id="WP_014034843.1">
    <property type="nucleotide sequence ID" value="NC_015946.1"/>
</dbReference>
<evidence type="ECO:0000256" key="3">
    <source>
        <dbReference type="ARBA" id="ARBA00023125"/>
    </source>
</evidence>
<evidence type="ECO:0000259" key="6">
    <source>
        <dbReference type="SMART" id="SM00475"/>
    </source>
</evidence>
<dbReference type="GO" id="GO:0003677">
    <property type="term" value="F:DNA binding"/>
    <property type="evidence" value="ECO:0007669"/>
    <property type="project" value="UniProtKB-KW"/>
</dbReference>
<evidence type="ECO:0000313" key="8">
    <source>
        <dbReference type="Proteomes" id="UP000008907"/>
    </source>
</evidence>
<dbReference type="SMART" id="SM00475">
    <property type="entry name" value="53EXOc"/>
    <property type="match status" value="1"/>
</dbReference>
<dbReference type="EMBL" id="CP003021">
    <property type="protein sequence ID" value="AEM68487.1"/>
    <property type="molecule type" value="Genomic_DNA"/>
</dbReference>
<dbReference type="InterPro" id="IPR002421">
    <property type="entry name" value="5-3_exonuclease"/>
</dbReference>
<dbReference type="GO" id="GO:0033567">
    <property type="term" value="P:DNA replication, Okazaki fragment processing"/>
    <property type="evidence" value="ECO:0007669"/>
    <property type="project" value="InterPro"/>
</dbReference>
<proteinExistence type="predicted"/>
<dbReference type="InterPro" id="IPR020046">
    <property type="entry name" value="5-3_exonucl_a-hlix_arch_N"/>
</dbReference>
<evidence type="ECO:0000256" key="2">
    <source>
        <dbReference type="ARBA" id="ARBA00022801"/>
    </source>
</evidence>
<dbReference type="KEGG" id="mpf:MPUT_0082"/>
<dbReference type="GO" id="GO:0008409">
    <property type="term" value="F:5'-3' exonuclease activity"/>
    <property type="evidence" value="ECO:0007669"/>
    <property type="project" value="InterPro"/>
</dbReference>
<dbReference type="SUPFAM" id="SSF88723">
    <property type="entry name" value="PIN domain-like"/>
    <property type="match status" value="1"/>
</dbReference>
<reference evidence="7 8" key="1">
    <citation type="journal article" date="2011" name="J. Bacteriol.">
        <title>Genome Sequence of Mycoplasma putrefaciens Type Strain KS1.</title>
        <authorList>
            <person name="Calcutt M.J."/>
            <person name="Foecking M.F."/>
        </authorList>
    </citation>
    <scope>NUCLEOTIDE SEQUENCE [LARGE SCALE GENOMIC DNA]</scope>
    <source>
        <strain evidence="8">ATCC 15718 / NCTC 10155 / C30 KS-1 / KS-1</strain>
    </source>
</reference>
<dbReference type="InterPro" id="IPR036279">
    <property type="entry name" value="5-3_exonuclease_C_sf"/>
</dbReference>
<keyword evidence="7" id="KW-0269">Exonuclease</keyword>
<dbReference type="GO" id="GO:0017108">
    <property type="term" value="F:5'-flap endonuclease activity"/>
    <property type="evidence" value="ECO:0007669"/>
    <property type="project" value="InterPro"/>
</dbReference>
<evidence type="ECO:0000313" key="7">
    <source>
        <dbReference type="EMBL" id="AEM68487.1"/>
    </source>
</evidence>
<dbReference type="Proteomes" id="UP000008907">
    <property type="component" value="Chromosome"/>
</dbReference>
<evidence type="ECO:0000256" key="5">
    <source>
        <dbReference type="ARBA" id="ARBA00050026"/>
    </source>
</evidence>
<dbReference type="SUPFAM" id="SSF47807">
    <property type="entry name" value="5' to 3' exonuclease, C-terminal subdomain"/>
    <property type="match status" value="1"/>
</dbReference>
<protein>
    <recommendedName>
        <fullName evidence="5">5'-3' exonuclease</fullName>
    </recommendedName>
</protein>
<dbReference type="PANTHER" id="PTHR42646:SF2">
    <property type="entry name" value="5'-3' EXONUCLEASE FAMILY PROTEIN"/>
    <property type="match status" value="1"/>
</dbReference>
<dbReference type="InterPro" id="IPR020045">
    <property type="entry name" value="DNA_polI_H3TH"/>
</dbReference>
<dbReference type="InterPro" id="IPR029060">
    <property type="entry name" value="PIN-like_dom_sf"/>
</dbReference>
<feature type="domain" description="5'-3' exonuclease" evidence="6">
    <location>
        <begin position="8"/>
        <end position="271"/>
    </location>
</feature>
<sequence length="349" mass="40862">MTTKNETKPILLIDGYHLLHKGYYGTLKRKKLSRNKDGVPINAVYTFAANIFKFINSNKYHSIIVTFDVDKESFRKQLYPNYKAKRKETPADLVPQMQLARQFLSAANITWYEQENYEGDDVIGTIARIANKLGYQVRILSNDKDTFQLVNEKTYVITNISKKAETHVITPKEVYEQFFCTPEQVADVKAMLGDTSDNIKGIRYMRHKQVYMLLKKYKSVENIIDNINDLSEPLKTSISENKDLLILNKKITTILTNLKLGRINFKPTRITYYKLIKFLKAQEMYSFVRPIRKKIEEISNFKTINDQSTTKQFIKTQIDLKNTKQIKVPKPNNALKHNKFKNYKQKRFS</sequence>
<keyword evidence="3" id="KW-0238">DNA-binding</keyword>
<dbReference type="Pfam" id="PF02739">
    <property type="entry name" value="5_3_exonuc_N"/>
    <property type="match status" value="1"/>
</dbReference>
<keyword evidence="2" id="KW-0378">Hydrolase</keyword>